<reference evidence="1 2" key="1">
    <citation type="submission" date="2024-01" db="EMBL/GenBank/DDBJ databases">
        <title>The genomes of 5 underutilized Papilionoideae crops provide insights into root nodulation and disease resistanc.</title>
        <authorList>
            <person name="Jiang F."/>
        </authorList>
    </citation>
    <scope>NUCLEOTIDE SEQUENCE [LARGE SCALE GENOMIC DNA]</scope>
    <source>
        <strain evidence="1">JINMINGXINNONG_FW02</strain>
        <tissue evidence="1">Leaves</tissue>
    </source>
</reference>
<dbReference type="EMBL" id="JAYMYR010000001">
    <property type="protein sequence ID" value="KAK7382591.1"/>
    <property type="molecule type" value="Genomic_DNA"/>
</dbReference>
<dbReference type="AlphaFoldDB" id="A0AAN9WZ68"/>
<dbReference type="Gene3D" id="3.80.10.10">
    <property type="entry name" value="Ribonuclease Inhibitor"/>
    <property type="match status" value="1"/>
</dbReference>
<evidence type="ECO:0000313" key="2">
    <source>
        <dbReference type="Proteomes" id="UP001374584"/>
    </source>
</evidence>
<organism evidence="1 2">
    <name type="scientific">Phaseolus coccineus</name>
    <name type="common">Scarlet runner bean</name>
    <name type="synonym">Phaseolus multiflorus</name>
    <dbReference type="NCBI Taxonomy" id="3886"/>
    <lineage>
        <taxon>Eukaryota</taxon>
        <taxon>Viridiplantae</taxon>
        <taxon>Streptophyta</taxon>
        <taxon>Embryophyta</taxon>
        <taxon>Tracheophyta</taxon>
        <taxon>Spermatophyta</taxon>
        <taxon>Magnoliopsida</taxon>
        <taxon>eudicotyledons</taxon>
        <taxon>Gunneridae</taxon>
        <taxon>Pentapetalae</taxon>
        <taxon>rosids</taxon>
        <taxon>fabids</taxon>
        <taxon>Fabales</taxon>
        <taxon>Fabaceae</taxon>
        <taxon>Papilionoideae</taxon>
        <taxon>50 kb inversion clade</taxon>
        <taxon>NPAAA clade</taxon>
        <taxon>indigoferoid/millettioid clade</taxon>
        <taxon>Phaseoleae</taxon>
        <taxon>Phaseolus</taxon>
    </lineage>
</organism>
<dbReference type="Proteomes" id="UP001374584">
    <property type="component" value="Unassembled WGS sequence"/>
</dbReference>
<protein>
    <submittedName>
        <fullName evidence="1">Uncharacterized protein</fullName>
    </submittedName>
</protein>
<proteinExistence type="predicted"/>
<gene>
    <name evidence="1" type="ORF">VNO80_01505</name>
</gene>
<sequence length="128" mass="15030">MELEERSRLWFHDDVLDVLSKETGTKFIEGLTLKLPISNTKSLSTKAFMNMKKLRLLQLSGVELVGDFEYLSKDLRWLCWHGFPLAFIPTSFYQGNIVSIELENSKITMMWKEAQESPLHYQFYDAFK</sequence>
<dbReference type="PANTHER" id="PTHR11017:SF271">
    <property type="entry name" value="DISEASE RESISTANCE PROTEIN (TIR-NBS-LRR CLASS) FAMILY"/>
    <property type="match status" value="1"/>
</dbReference>
<name>A0AAN9WZ68_PHACN</name>
<evidence type="ECO:0000313" key="1">
    <source>
        <dbReference type="EMBL" id="KAK7382591.1"/>
    </source>
</evidence>
<accession>A0AAN9WZ68</accession>
<dbReference type="GO" id="GO:0006952">
    <property type="term" value="P:defense response"/>
    <property type="evidence" value="ECO:0007669"/>
    <property type="project" value="InterPro"/>
</dbReference>
<dbReference type="PANTHER" id="PTHR11017">
    <property type="entry name" value="LEUCINE-RICH REPEAT-CONTAINING PROTEIN"/>
    <property type="match status" value="1"/>
</dbReference>
<dbReference type="SUPFAM" id="SSF52058">
    <property type="entry name" value="L domain-like"/>
    <property type="match status" value="1"/>
</dbReference>
<comment type="caution">
    <text evidence="1">The sequence shown here is derived from an EMBL/GenBank/DDBJ whole genome shotgun (WGS) entry which is preliminary data.</text>
</comment>
<dbReference type="InterPro" id="IPR032675">
    <property type="entry name" value="LRR_dom_sf"/>
</dbReference>
<keyword evidence="2" id="KW-1185">Reference proteome</keyword>
<dbReference type="InterPro" id="IPR044974">
    <property type="entry name" value="Disease_R_plants"/>
</dbReference>